<dbReference type="EMBL" id="SUNI01000025">
    <property type="protein sequence ID" value="TJZ89773.1"/>
    <property type="molecule type" value="Genomic_DNA"/>
</dbReference>
<reference evidence="3 4" key="1">
    <citation type="submission" date="2019-04" db="EMBL/GenBank/DDBJ databases">
        <authorList>
            <person name="Li J."/>
        </authorList>
    </citation>
    <scope>NUCLEOTIDE SEQUENCE [LARGE SCALE GENOMIC DNA]</scope>
    <source>
        <strain evidence="3 4">KCTC 42687</strain>
    </source>
</reference>
<protein>
    <recommendedName>
        <fullName evidence="2">Peptide deformylase</fullName>
        <shortName evidence="2">PDF</shortName>
        <ecNumber evidence="2">3.5.1.88</ecNumber>
    </recommendedName>
    <alternativeName>
        <fullName evidence="2">Polypeptide deformylase</fullName>
    </alternativeName>
</protein>
<dbReference type="AlphaFoldDB" id="A0A4U0R4E3"/>
<comment type="function">
    <text evidence="2">Removes the formyl group from the N-terminal Met of newly synthesized proteins. Requires at least a dipeptide for an efficient rate of reaction. N-terminal L-methionine is a prerequisite for activity but the enzyme has broad specificity at other positions.</text>
</comment>
<dbReference type="InterPro" id="IPR023635">
    <property type="entry name" value="Peptide_deformylase"/>
</dbReference>
<accession>A0A4U0R4E3</accession>
<organism evidence="3 4">
    <name type="scientific">Paracoccus gahaiensis</name>
    <dbReference type="NCBI Taxonomy" id="1706839"/>
    <lineage>
        <taxon>Bacteria</taxon>
        <taxon>Pseudomonadati</taxon>
        <taxon>Pseudomonadota</taxon>
        <taxon>Alphaproteobacteria</taxon>
        <taxon>Rhodobacterales</taxon>
        <taxon>Paracoccaceae</taxon>
        <taxon>Paracoccus</taxon>
    </lineage>
</organism>
<dbReference type="PRINTS" id="PR01576">
    <property type="entry name" value="PDEFORMYLASE"/>
</dbReference>
<dbReference type="GO" id="GO:0042586">
    <property type="term" value="F:peptide deformylase activity"/>
    <property type="evidence" value="ECO:0007669"/>
    <property type="project" value="UniProtKB-UniRule"/>
</dbReference>
<evidence type="ECO:0000313" key="4">
    <source>
        <dbReference type="Proteomes" id="UP000309747"/>
    </source>
</evidence>
<dbReference type="CDD" id="cd00487">
    <property type="entry name" value="Pep_deformylase"/>
    <property type="match status" value="1"/>
</dbReference>
<keyword evidence="2" id="KW-0408">Iron</keyword>
<dbReference type="Proteomes" id="UP000309747">
    <property type="component" value="Unassembled WGS sequence"/>
</dbReference>
<feature type="binding site" evidence="2">
    <location>
        <position position="164"/>
    </location>
    <ligand>
        <name>Fe cation</name>
        <dbReference type="ChEBI" id="CHEBI:24875"/>
    </ligand>
</feature>
<keyword evidence="2" id="KW-0378">Hydrolase</keyword>
<comment type="cofactor">
    <cofactor evidence="2">
        <name>Fe(2+)</name>
        <dbReference type="ChEBI" id="CHEBI:29033"/>
    </cofactor>
    <text evidence="2">Binds 1 Fe(2+) ion.</text>
</comment>
<dbReference type="HAMAP" id="MF_00163">
    <property type="entry name" value="Pep_deformylase"/>
    <property type="match status" value="1"/>
</dbReference>
<dbReference type="SUPFAM" id="SSF56420">
    <property type="entry name" value="Peptide deformylase"/>
    <property type="match status" value="1"/>
</dbReference>
<dbReference type="PIRSF" id="PIRSF004749">
    <property type="entry name" value="Pep_def"/>
    <property type="match status" value="1"/>
</dbReference>
<keyword evidence="2" id="KW-0479">Metal-binding</keyword>
<dbReference type="InterPro" id="IPR036821">
    <property type="entry name" value="Peptide_deformylase_sf"/>
</dbReference>
<feature type="binding site" evidence="2">
    <location>
        <position position="160"/>
    </location>
    <ligand>
        <name>Fe cation</name>
        <dbReference type="ChEBI" id="CHEBI:24875"/>
    </ligand>
</feature>
<proteinExistence type="inferred from homology"/>
<dbReference type="PANTHER" id="PTHR10458:SF22">
    <property type="entry name" value="PEPTIDE DEFORMYLASE"/>
    <property type="match status" value="1"/>
</dbReference>
<comment type="caution">
    <text evidence="3">The sequence shown here is derived from an EMBL/GenBank/DDBJ whole genome shotgun (WGS) entry which is preliminary data.</text>
</comment>
<feature type="active site" evidence="2">
    <location>
        <position position="161"/>
    </location>
</feature>
<evidence type="ECO:0000256" key="1">
    <source>
        <dbReference type="ARBA" id="ARBA00010759"/>
    </source>
</evidence>
<comment type="catalytic activity">
    <reaction evidence="2">
        <text>N-terminal N-formyl-L-methionyl-[peptide] + H2O = N-terminal L-methionyl-[peptide] + formate</text>
        <dbReference type="Rhea" id="RHEA:24420"/>
        <dbReference type="Rhea" id="RHEA-COMP:10639"/>
        <dbReference type="Rhea" id="RHEA-COMP:10640"/>
        <dbReference type="ChEBI" id="CHEBI:15377"/>
        <dbReference type="ChEBI" id="CHEBI:15740"/>
        <dbReference type="ChEBI" id="CHEBI:49298"/>
        <dbReference type="ChEBI" id="CHEBI:64731"/>
        <dbReference type="EC" id="3.5.1.88"/>
    </reaction>
</comment>
<dbReference type="GO" id="GO:0046872">
    <property type="term" value="F:metal ion binding"/>
    <property type="evidence" value="ECO:0007669"/>
    <property type="project" value="UniProtKB-KW"/>
</dbReference>
<dbReference type="OrthoDB" id="9804313at2"/>
<feature type="binding site" evidence="2">
    <location>
        <position position="118"/>
    </location>
    <ligand>
        <name>Fe cation</name>
        <dbReference type="ChEBI" id="CHEBI:24875"/>
    </ligand>
</feature>
<evidence type="ECO:0000256" key="2">
    <source>
        <dbReference type="HAMAP-Rule" id="MF_00163"/>
    </source>
</evidence>
<gene>
    <name evidence="2" type="primary">def</name>
    <name evidence="3" type="ORF">FA743_17505</name>
</gene>
<dbReference type="NCBIfam" id="NF001159">
    <property type="entry name" value="PRK00150.1-3"/>
    <property type="match status" value="1"/>
</dbReference>
<name>A0A4U0R4E3_9RHOB</name>
<dbReference type="PANTHER" id="PTHR10458">
    <property type="entry name" value="PEPTIDE DEFORMYLASE"/>
    <property type="match status" value="1"/>
</dbReference>
<dbReference type="Gene3D" id="3.90.45.10">
    <property type="entry name" value="Peptide deformylase"/>
    <property type="match status" value="1"/>
</dbReference>
<keyword evidence="2" id="KW-0648">Protein biosynthesis</keyword>
<dbReference type="GO" id="GO:0006412">
    <property type="term" value="P:translation"/>
    <property type="evidence" value="ECO:0007669"/>
    <property type="project" value="UniProtKB-UniRule"/>
</dbReference>
<sequence length="173" mass="18754">MRVPDRADAPGWVRPVLTGDLASGTVHDLVLWPDPRLRMRCEPAGYLSSPELRQLAADLLATMYAAGGRGLAAPQIGVSRRIFVMDAGWKEGAPDPLVMTDPEILVRSPVTEAAIEGCLSIPDRPVEVVRPVSIGIAWYDLDGLYQLEQLDGAAARIAQHEADHLDGRLIVND</sequence>
<keyword evidence="4" id="KW-1185">Reference proteome</keyword>
<dbReference type="Pfam" id="PF01327">
    <property type="entry name" value="Pep_deformylase"/>
    <property type="match status" value="1"/>
</dbReference>
<evidence type="ECO:0000313" key="3">
    <source>
        <dbReference type="EMBL" id="TJZ89773.1"/>
    </source>
</evidence>
<dbReference type="EC" id="3.5.1.88" evidence="2"/>
<comment type="similarity">
    <text evidence="1 2">Belongs to the polypeptide deformylase family.</text>
</comment>